<dbReference type="EMBL" id="CP054140">
    <property type="protein sequence ID" value="QQG65137.1"/>
    <property type="molecule type" value="Genomic_DNA"/>
</dbReference>
<sequence>MQRPIIFILCLFFTVLQAAVTWAAPAERYALGYMWSGQLQRALDHRIRITPLLALQPGTRLEIVGRGQEFGVILNINTSLAQANKIAGQQAAALQRAGLKPAQPVKTSGFFNLYHICYKRSTRPEDLQNDWKVVQTTLVPPTSKRLVIEKIDQQNYALVYRCWQSKEAVTRLSSRHAQLLKKDKLVPALVAAVPRPVVQQALIRSAELNQPEKQPKQQTTTPTTAPVLAGKAAIKSPAPHKKGAVASGKMGQFIQEQTQKGRLRPTDRTAWVAYDLSSNTYLVNYNASRSFQAASMIKPFVALAFFHQHAKGLQPYTAQHRRMMEAMIQQSDNPATNWFIRRLGGPARCQALLAKEYGHLFRQVRIQEYIPADGRTYKNSALPSDYIQFLRALWQHKLPKSQEILRVMSLPKPNRLVRGTNIPDSTAVYNKTGTTALLCGDMGILVTRGPNGRKVPYAVVGIVERSSRPGNYKQWMRNSGDAIRNFSSMVYGTMKQKHVLL</sequence>
<dbReference type="AlphaFoldDB" id="A0A7T6AQ28"/>
<dbReference type="InterPro" id="IPR012338">
    <property type="entry name" value="Beta-lactam/transpept-like"/>
</dbReference>
<protein>
    <recommendedName>
        <fullName evidence="3">beta-lactamase</fullName>
        <ecNumber evidence="3">3.5.2.6</ecNumber>
    </recommendedName>
</protein>
<accession>A0A7T6AQ28</accession>
<dbReference type="GO" id="GO:0008800">
    <property type="term" value="F:beta-lactamase activity"/>
    <property type="evidence" value="ECO:0007669"/>
    <property type="project" value="UniProtKB-EC"/>
</dbReference>
<dbReference type="Gene3D" id="3.40.710.10">
    <property type="entry name" value="DD-peptidase/beta-lactamase superfamily"/>
    <property type="match status" value="1"/>
</dbReference>
<dbReference type="InterPro" id="IPR000871">
    <property type="entry name" value="Beta-lactam_class-A"/>
</dbReference>
<evidence type="ECO:0000256" key="1">
    <source>
        <dbReference type="ARBA" id="ARBA00001526"/>
    </source>
</evidence>
<evidence type="ECO:0000256" key="4">
    <source>
        <dbReference type="SAM" id="MobiDB-lite"/>
    </source>
</evidence>
<evidence type="ECO:0000259" key="5">
    <source>
        <dbReference type="Pfam" id="PF13354"/>
    </source>
</evidence>
<gene>
    <name evidence="6" type="ORF">HP555_04260</name>
</gene>
<name>A0A7T6AQ28_9BACT</name>
<keyword evidence="7" id="KW-1185">Reference proteome</keyword>
<dbReference type="InterPro" id="IPR045155">
    <property type="entry name" value="Beta-lactam_cat"/>
</dbReference>
<dbReference type="PANTHER" id="PTHR35333">
    <property type="entry name" value="BETA-LACTAMASE"/>
    <property type="match status" value="1"/>
</dbReference>
<dbReference type="EC" id="3.5.2.6" evidence="3"/>
<feature type="domain" description="Beta-lactamase class A catalytic" evidence="5">
    <location>
        <begin position="272"/>
        <end position="312"/>
    </location>
</feature>
<evidence type="ECO:0000256" key="3">
    <source>
        <dbReference type="ARBA" id="ARBA00012865"/>
    </source>
</evidence>
<evidence type="ECO:0000256" key="2">
    <source>
        <dbReference type="ARBA" id="ARBA00009009"/>
    </source>
</evidence>
<organism evidence="6 7">
    <name type="scientific">Desulfobulbus oligotrophicus</name>
    <dbReference type="NCBI Taxonomy" id="1909699"/>
    <lineage>
        <taxon>Bacteria</taxon>
        <taxon>Pseudomonadati</taxon>
        <taxon>Thermodesulfobacteriota</taxon>
        <taxon>Desulfobulbia</taxon>
        <taxon>Desulfobulbales</taxon>
        <taxon>Desulfobulbaceae</taxon>
        <taxon>Desulfobulbus</taxon>
    </lineage>
</organism>
<reference evidence="6 7" key="1">
    <citation type="submission" date="2020-05" db="EMBL/GenBank/DDBJ databases">
        <title>Complete genome of Desulfobulbus oligotrophicus.</title>
        <authorList>
            <person name="Podar M."/>
        </authorList>
    </citation>
    <scope>NUCLEOTIDE SEQUENCE [LARGE SCALE GENOMIC DNA]</scope>
    <source>
        <strain evidence="6 7">Prop6</strain>
    </source>
</reference>
<dbReference type="SUPFAM" id="SSF56601">
    <property type="entry name" value="beta-lactamase/transpeptidase-like"/>
    <property type="match status" value="1"/>
</dbReference>
<dbReference type="RefSeq" id="WP_199263954.1">
    <property type="nucleotide sequence ID" value="NZ_CP054140.1"/>
</dbReference>
<feature type="compositionally biased region" description="Low complexity" evidence="4">
    <location>
        <begin position="216"/>
        <end position="226"/>
    </location>
</feature>
<dbReference type="GO" id="GO:0030655">
    <property type="term" value="P:beta-lactam antibiotic catabolic process"/>
    <property type="evidence" value="ECO:0007669"/>
    <property type="project" value="InterPro"/>
</dbReference>
<dbReference type="Proteomes" id="UP000596092">
    <property type="component" value="Chromosome"/>
</dbReference>
<proteinExistence type="inferred from homology"/>
<comment type="catalytic activity">
    <reaction evidence="1">
        <text>a beta-lactam + H2O = a substituted beta-amino acid</text>
        <dbReference type="Rhea" id="RHEA:20401"/>
        <dbReference type="ChEBI" id="CHEBI:15377"/>
        <dbReference type="ChEBI" id="CHEBI:35627"/>
        <dbReference type="ChEBI" id="CHEBI:140347"/>
        <dbReference type="EC" id="3.5.2.6"/>
    </reaction>
</comment>
<evidence type="ECO:0000313" key="7">
    <source>
        <dbReference type="Proteomes" id="UP000596092"/>
    </source>
</evidence>
<dbReference type="GO" id="GO:0046677">
    <property type="term" value="P:response to antibiotic"/>
    <property type="evidence" value="ECO:0007669"/>
    <property type="project" value="InterPro"/>
</dbReference>
<dbReference type="PANTHER" id="PTHR35333:SF3">
    <property type="entry name" value="BETA-LACTAMASE-TYPE TRANSPEPTIDASE FOLD CONTAINING PROTEIN"/>
    <property type="match status" value="1"/>
</dbReference>
<dbReference type="KEGG" id="dog:HP555_04260"/>
<keyword evidence="6" id="KW-0378">Hydrolase</keyword>
<evidence type="ECO:0000313" key="6">
    <source>
        <dbReference type="EMBL" id="QQG65137.1"/>
    </source>
</evidence>
<comment type="similarity">
    <text evidence="2">Belongs to the class-A beta-lactamase family.</text>
</comment>
<dbReference type="Pfam" id="PF13354">
    <property type="entry name" value="Beta-lactamase2"/>
    <property type="match status" value="2"/>
</dbReference>
<feature type="domain" description="Beta-lactamase class A catalytic" evidence="5">
    <location>
        <begin position="321"/>
        <end position="459"/>
    </location>
</feature>
<feature type="region of interest" description="Disordered" evidence="4">
    <location>
        <begin position="206"/>
        <end position="226"/>
    </location>
</feature>